<dbReference type="Proteomes" id="UP000179920">
    <property type="component" value="Chromosome XXI"/>
</dbReference>
<reference evidence="5" key="1">
    <citation type="submission" date="2016-04" db="EMBL/GenBank/DDBJ databases">
        <authorList>
            <person name="Guldener U."/>
            <person name="Guldener U."/>
        </authorList>
    </citation>
    <scope>NUCLEOTIDE SEQUENCE [LARGE SCALE GENOMIC DNA]</scope>
    <source>
        <strain evidence="5">UB2112</strain>
    </source>
</reference>
<evidence type="ECO:0000313" key="4">
    <source>
        <dbReference type="EMBL" id="SAM86221.1"/>
    </source>
</evidence>
<protein>
    <recommendedName>
        <fullName evidence="3">DDE Tnp4 domain-containing protein</fullName>
    </recommendedName>
</protein>
<evidence type="ECO:0000313" key="5">
    <source>
        <dbReference type="Proteomes" id="UP000179920"/>
    </source>
</evidence>
<name>A0A1K0GDQ8_9BASI</name>
<organism evidence="4 5">
    <name type="scientific">Ustilago bromivora</name>
    <dbReference type="NCBI Taxonomy" id="307758"/>
    <lineage>
        <taxon>Eukaryota</taxon>
        <taxon>Fungi</taxon>
        <taxon>Dikarya</taxon>
        <taxon>Basidiomycota</taxon>
        <taxon>Ustilaginomycotina</taxon>
        <taxon>Ustilaginomycetes</taxon>
        <taxon>Ustilaginales</taxon>
        <taxon>Ustilaginaceae</taxon>
        <taxon>Ustilago</taxon>
    </lineage>
</organism>
<dbReference type="EMBL" id="LT558137">
    <property type="protein sequence ID" value="SAM86221.1"/>
    <property type="molecule type" value="Genomic_DNA"/>
</dbReference>
<gene>
    <name evidence="4" type="ORF">UBRO_21021</name>
</gene>
<evidence type="ECO:0000256" key="2">
    <source>
        <dbReference type="ARBA" id="ARBA00022723"/>
    </source>
</evidence>
<evidence type="ECO:0000259" key="3">
    <source>
        <dbReference type="Pfam" id="PF13359"/>
    </source>
</evidence>
<dbReference type="InterPro" id="IPR027806">
    <property type="entry name" value="HARBI1_dom"/>
</dbReference>
<dbReference type="AlphaFoldDB" id="A0A1K0GDQ8"/>
<dbReference type="GO" id="GO:0046872">
    <property type="term" value="F:metal ion binding"/>
    <property type="evidence" value="ECO:0007669"/>
    <property type="project" value="UniProtKB-KW"/>
</dbReference>
<proteinExistence type="predicted"/>
<sequence length="255" mass="28515">MPQYSQTTLSQQSALATVTSLLLPHSPAIPSVCSAAQQPNLISTVATIRHIADQLWSTQYLTDQRVQQKDRASDNILSLLDKFCQNDRQASAGWSECGWKHLIASLSRSEITRSSRPTPEAQISSLLSSSTEWDNMEMVPASEIQSLTWVTDDEKIKSKDWVLTKTGIPEWQHGFAMVDGTLVPLQFTPGMEGHFDWKKNYSFNVQLVVLPHNLKIIEYVVGCPGSTHDSSTFAKSDIFKNPRCYLTKGEWIGLT</sequence>
<feature type="domain" description="DDE Tnp4" evidence="3">
    <location>
        <begin position="178"/>
        <end position="251"/>
    </location>
</feature>
<dbReference type="Pfam" id="PF13359">
    <property type="entry name" value="DDE_Tnp_4"/>
    <property type="match status" value="1"/>
</dbReference>
<evidence type="ECO:0000256" key="1">
    <source>
        <dbReference type="ARBA" id="ARBA00001968"/>
    </source>
</evidence>
<comment type="cofactor">
    <cofactor evidence="1">
        <name>a divalent metal cation</name>
        <dbReference type="ChEBI" id="CHEBI:60240"/>
    </cofactor>
</comment>
<accession>A0A1K0GDQ8</accession>
<keyword evidence="2" id="KW-0479">Metal-binding</keyword>